<dbReference type="EMBL" id="HG001901">
    <property type="protein sequence ID" value="CDF38185.1"/>
    <property type="molecule type" value="Genomic_DNA"/>
</dbReference>
<dbReference type="GO" id="GO:0071014">
    <property type="term" value="C:post-mRNA release spliceosomal complex"/>
    <property type="evidence" value="ECO:0007669"/>
    <property type="project" value="TreeGrafter"/>
</dbReference>
<organism evidence="9 10">
    <name type="scientific">Chondrus crispus</name>
    <name type="common">Carrageen Irish moss</name>
    <name type="synonym">Polymorpha crispa</name>
    <dbReference type="NCBI Taxonomy" id="2769"/>
    <lineage>
        <taxon>Eukaryota</taxon>
        <taxon>Rhodophyta</taxon>
        <taxon>Florideophyceae</taxon>
        <taxon>Rhodymeniophycidae</taxon>
        <taxon>Gigartinales</taxon>
        <taxon>Gigartinaceae</taxon>
        <taxon>Chondrus</taxon>
    </lineage>
</organism>
<dbReference type="PANTHER" id="PTHR13264:SF5">
    <property type="entry name" value="PRE-MRNA-SPLICING FACTOR SYF2"/>
    <property type="match status" value="1"/>
</dbReference>
<protein>
    <recommendedName>
        <fullName evidence="7">Pre-mRNA-splicing factor SYF2</fullName>
    </recommendedName>
</protein>
<keyword evidence="6 7" id="KW-0539">Nucleus</keyword>
<comment type="subcellular location">
    <subcellularLocation>
        <location evidence="1 7">Nucleus</location>
    </subcellularLocation>
</comment>
<feature type="compositionally biased region" description="Low complexity" evidence="8">
    <location>
        <begin position="48"/>
        <end position="62"/>
    </location>
</feature>
<dbReference type="STRING" id="2769.R7QLB2"/>
<dbReference type="AlphaFoldDB" id="R7QLB2"/>
<keyword evidence="3 7" id="KW-0507">mRNA processing</keyword>
<dbReference type="PANTHER" id="PTHR13264">
    <property type="entry name" value="GCIP-INTERACTING PROTEIN P29"/>
    <property type="match status" value="1"/>
</dbReference>
<reference evidence="10" key="1">
    <citation type="journal article" date="2013" name="Proc. Natl. Acad. Sci. U.S.A.">
        <title>Genome structure and metabolic features in the red seaweed Chondrus crispus shed light on evolution of the Archaeplastida.</title>
        <authorList>
            <person name="Collen J."/>
            <person name="Porcel B."/>
            <person name="Carre W."/>
            <person name="Ball S.G."/>
            <person name="Chaparro C."/>
            <person name="Tonon T."/>
            <person name="Barbeyron T."/>
            <person name="Michel G."/>
            <person name="Noel B."/>
            <person name="Valentin K."/>
            <person name="Elias M."/>
            <person name="Artiguenave F."/>
            <person name="Arun A."/>
            <person name="Aury J.M."/>
            <person name="Barbosa-Neto J.F."/>
            <person name="Bothwell J.H."/>
            <person name="Bouget F.Y."/>
            <person name="Brillet L."/>
            <person name="Cabello-Hurtado F."/>
            <person name="Capella-Gutierrez S."/>
            <person name="Charrier B."/>
            <person name="Cladiere L."/>
            <person name="Cock J.M."/>
            <person name="Coelho S.M."/>
            <person name="Colleoni C."/>
            <person name="Czjzek M."/>
            <person name="Da Silva C."/>
            <person name="Delage L."/>
            <person name="Denoeud F."/>
            <person name="Deschamps P."/>
            <person name="Dittami S.M."/>
            <person name="Gabaldon T."/>
            <person name="Gachon C.M."/>
            <person name="Groisillier A."/>
            <person name="Herve C."/>
            <person name="Jabbari K."/>
            <person name="Katinka M."/>
            <person name="Kloareg B."/>
            <person name="Kowalczyk N."/>
            <person name="Labadie K."/>
            <person name="Leblanc C."/>
            <person name="Lopez P.J."/>
            <person name="McLachlan D.H."/>
            <person name="Meslet-Cladiere L."/>
            <person name="Moustafa A."/>
            <person name="Nehr Z."/>
            <person name="Nyvall Collen P."/>
            <person name="Panaud O."/>
            <person name="Partensky F."/>
            <person name="Poulain J."/>
            <person name="Rensing S.A."/>
            <person name="Rousvoal S."/>
            <person name="Samson G."/>
            <person name="Symeonidi A."/>
            <person name="Weissenbach J."/>
            <person name="Zambounis A."/>
            <person name="Wincker P."/>
            <person name="Boyen C."/>
        </authorList>
    </citation>
    <scope>NUCLEOTIDE SEQUENCE [LARGE SCALE GENOMIC DNA]</scope>
    <source>
        <strain evidence="10">cv. Stackhouse</strain>
    </source>
</reference>
<accession>R7QLB2</accession>
<comment type="function">
    <text evidence="7">Involved in pre-mRNA splicing.</text>
</comment>
<evidence type="ECO:0000256" key="1">
    <source>
        <dbReference type="ARBA" id="ARBA00004123"/>
    </source>
</evidence>
<evidence type="ECO:0000256" key="6">
    <source>
        <dbReference type="ARBA" id="ARBA00023242"/>
    </source>
</evidence>
<feature type="compositionally biased region" description="Basic residues" evidence="8">
    <location>
        <begin position="96"/>
        <end position="105"/>
    </location>
</feature>
<evidence type="ECO:0000256" key="4">
    <source>
        <dbReference type="ARBA" id="ARBA00022728"/>
    </source>
</evidence>
<dbReference type="PhylomeDB" id="R7QLB2"/>
<evidence type="ECO:0000313" key="10">
    <source>
        <dbReference type="Proteomes" id="UP000012073"/>
    </source>
</evidence>
<comment type="similarity">
    <text evidence="2 7">Belongs to the SYF2 family.</text>
</comment>
<dbReference type="GO" id="GO:0071013">
    <property type="term" value="C:catalytic step 2 spliceosome"/>
    <property type="evidence" value="ECO:0007669"/>
    <property type="project" value="TreeGrafter"/>
</dbReference>
<feature type="region of interest" description="Disordered" evidence="8">
    <location>
        <begin position="13"/>
        <end position="118"/>
    </location>
</feature>
<dbReference type="Proteomes" id="UP000012073">
    <property type="component" value="Unassembled WGS sequence"/>
</dbReference>
<dbReference type="GO" id="GO:0000398">
    <property type="term" value="P:mRNA splicing, via spliceosome"/>
    <property type="evidence" value="ECO:0007669"/>
    <property type="project" value="UniProtKB-UniRule"/>
</dbReference>
<evidence type="ECO:0000313" key="9">
    <source>
        <dbReference type="EMBL" id="CDF38185.1"/>
    </source>
</evidence>
<dbReference type="Gramene" id="CDF38185">
    <property type="protein sequence ID" value="CDF38185"/>
    <property type="gene ID" value="CHC_T00010001001"/>
</dbReference>
<dbReference type="OrthoDB" id="199717at2759"/>
<feature type="compositionally biased region" description="Acidic residues" evidence="8">
    <location>
        <begin position="81"/>
        <end position="92"/>
    </location>
</feature>
<evidence type="ECO:0000256" key="3">
    <source>
        <dbReference type="ARBA" id="ARBA00022664"/>
    </source>
</evidence>
<feature type="compositionally biased region" description="Basic and acidic residues" evidence="8">
    <location>
        <begin position="13"/>
        <end position="32"/>
    </location>
</feature>
<evidence type="ECO:0000256" key="5">
    <source>
        <dbReference type="ARBA" id="ARBA00023187"/>
    </source>
</evidence>
<dbReference type="InterPro" id="IPR013260">
    <property type="entry name" value="mRNA_splic_SYF2"/>
</dbReference>
<evidence type="ECO:0000256" key="7">
    <source>
        <dbReference type="RuleBase" id="RU367148"/>
    </source>
</evidence>
<gene>
    <name evidence="9" type="ORF">CHC_T00010001001</name>
</gene>
<evidence type="ECO:0000256" key="8">
    <source>
        <dbReference type="SAM" id="MobiDB-lite"/>
    </source>
</evidence>
<keyword evidence="4 7" id="KW-0747">Spliceosome</keyword>
<keyword evidence="10" id="KW-1185">Reference proteome</keyword>
<evidence type="ECO:0000256" key="2">
    <source>
        <dbReference type="ARBA" id="ARBA00010028"/>
    </source>
</evidence>
<dbReference type="GO" id="GO:0000974">
    <property type="term" value="C:Prp19 complex"/>
    <property type="evidence" value="ECO:0007669"/>
    <property type="project" value="TreeGrafter"/>
</dbReference>
<proteinExistence type="inferred from homology"/>
<keyword evidence="5 7" id="KW-0508">mRNA splicing</keyword>
<name>R7QLB2_CHOCR</name>
<dbReference type="GeneID" id="17325773"/>
<sequence>MVSAQERLAALKTKLEQARNENLKAVEDESKRRPNSYNNRKRSSSDAELSGSEESPPSLKSSNCKRRRVKRERSTAAEIGSADEADGEDEDDGLRSMKRRAKNMKRSMPLSGSGEEDGKLQTVAYGLTGHDPKAENIDRMVNELQEVDKRRSKFHRRRAFDENRTEITFINEGNRLFNKTLDKHFDKFESVQKIKDSLERGTA</sequence>
<comment type="subunit">
    <text evidence="7">May be part of a spliceosome complex.</text>
</comment>
<dbReference type="Pfam" id="PF08231">
    <property type="entry name" value="SYF2"/>
    <property type="match status" value="1"/>
</dbReference>
<dbReference type="RefSeq" id="XP_005718054.1">
    <property type="nucleotide sequence ID" value="XM_005717997.1"/>
</dbReference>
<dbReference type="KEGG" id="ccp:CHC_T00010001001"/>